<dbReference type="OrthoDB" id="5088132at2759"/>
<sequence>MSNPTMPTTLGGTGSEKDRILALEGTVNTMLGLLGGLPAQVQGLINTIIPQIQGEINQLHQTLQAAGATAPLPPGPVTSKVKLAKPSKFDGSDKEKAPSFRVACMHYLSITNPTATSDEEIAFIISYLEGKAHEWLEPYLEEEYIHHNPVTWLHNTPDFWDEFNKRWMMVNKVENARSKLRRLVQKASVQTYLTEFQLLASSLKYNNETLRDMFYDGMRDDIKGVMATQDFDFTTATFEELHRKALRIEAIMDTFKSNPSKGSSTSKNTNTSNVSPREKLAVGDAVYMIRPDGKAKKGQIISIKKNTKGVLTPTVQWSGSSEKNQVPFRSLSKDGRPLPPTQKKIDSKGPGPMDVDNTGKGKQSSTCHNCGGRGHFARECPSKSISGNAAEIEEEEEEEESLKGDA</sequence>
<keyword evidence="2" id="KW-0479">Metal-binding</keyword>
<dbReference type="Pfam" id="PF00098">
    <property type="entry name" value="zf-CCHC"/>
    <property type="match status" value="1"/>
</dbReference>
<gene>
    <name evidence="5" type="ORF">CTheo_8847</name>
</gene>
<name>A0A5N5Q8F3_9AGAM</name>
<feature type="compositionally biased region" description="Low complexity" evidence="3">
    <location>
        <begin position="256"/>
        <end position="275"/>
    </location>
</feature>
<dbReference type="SUPFAM" id="SSF57756">
    <property type="entry name" value="Retrovirus zinc finger-like domains"/>
    <property type="match status" value="1"/>
</dbReference>
<keyword evidence="2" id="KW-0862">Zinc</keyword>
<evidence type="ECO:0000256" key="3">
    <source>
        <dbReference type="SAM" id="MobiDB-lite"/>
    </source>
</evidence>
<keyword evidence="6" id="KW-1185">Reference proteome</keyword>
<dbReference type="SMART" id="SM00343">
    <property type="entry name" value="ZnF_C2HC"/>
    <property type="match status" value="1"/>
</dbReference>
<dbReference type="InterPro" id="IPR036875">
    <property type="entry name" value="Znf_CCHC_sf"/>
</dbReference>
<dbReference type="EMBL" id="SSOP01000844">
    <property type="protein sequence ID" value="KAB5587711.1"/>
    <property type="molecule type" value="Genomic_DNA"/>
</dbReference>
<feature type="domain" description="CCHC-type" evidence="4">
    <location>
        <begin position="367"/>
        <end position="382"/>
    </location>
</feature>
<dbReference type="InterPro" id="IPR032567">
    <property type="entry name" value="RTL1-rel"/>
</dbReference>
<feature type="region of interest" description="Disordered" evidence="3">
    <location>
        <begin position="314"/>
        <end position="406"/>
    </location>
</feature>
<accession>A0A5N5Q8F3</accession>
<feature type="region of interest" description="Disordered" evidence="3">
    <location>
        <begin position="256"/>
        <end position="277"/>
    </location>
</feature>
<keyword evidence="2" id="KW-0863">Zinc-finger</keyword>
<keyword evidence="1" id="KW-0507">mRNA processing</keyword>
<dbReference type="InterPro" id="IPR005162">
    <property type="entry name" value="Retrotrans_gag_dom"/>
</dbReference>
<dbReference type="GO" id="GO:0008270">
    <property type="term" value="F:zinc ion binding"/>
    <property type="evidence" value="ECO:0007669"/>
    <property type="project" value="UniProtKB-KW"/>
</dbReference>
<evidence type="ECO:0000256" key="1">
    <source>
        <dbReference type="ARBA" id="ARBA00022664"/>
    </source>
</evidence>
<evidence type="ECO:0000256" key="2">
    <source>
        <dbReference type="PROSITE-ProRule" id="PRU00047"/>
    </source>
</evidence>
<dbReference type="Proteomes" id="UP000383932">
    <property type="component" value="Unassembled WGS sequence"/>
</dbReference>
<evidence type="ECO:0000313" key="6">
    <source>
        <dbReference type="Proteomes" id="UP000383932"/>
    </source>
</evidence>
<dbReference type="GO" id="GO:0006397">
    <property type="term" value="P:mRNA processing"/>
    <property type="evidence" value="ECO:0007669"/>
    <property type="project" value="UniProtKB-KW"/>
</dbReference>
<proteinExistence type="predicted"/>
<dbReference type="PANTHER" id="PTHR15503">
    <property type="entry name" value="LDOC1 RELATED"/>
    <property type="match status" value="1"/>
</dbReference>
<dbReference type="InterPro" id="IPR001878">
    <property type="entry name" value="Znf_CCHC"/>
</dbReference>
<feature type="compositionally biased region" description="Polar residues" evidence="3">
    <location>
        <begin position="314"/>
        <end position="324"/>
    </location>
</feature>
<dbReference type="Pfam" id="PF03732">
    <property type="entry name" value="Retrotrans_gag"/>
    <property type="match status" value="1"/>
</dbReference>
<dbReference type="Gene3D" id="4.10.60.10">
    <property type="entry name" value="Zinc finger, CCHC-type"/>
    <property type="match status" value="1"/>
</dbReference>
<dbReference type="GO" id="GO:0003676">
    <property type="term" value="F:nucleic acid binding"/>
    <property type="evidence" value="ECO:0007669"/>
    <property type="project" value="InterPro"/>
</dbReference>
<dbReference type="PANTHER" id="PTHR15503:SF22">
    <property type="entry name" value="TRANSPOSON TY3-I GAG POLYPROTEIN"/>
    <property type="match status" value="1"/>
</dbReference>
<organism evidence="5 6">
    <name type="scientific">Ceratobasidium theobromae</name>
    <dbReference type="NCBI Taxonomy" id="1582974"/>
    <lineage>
        <taxon>Eukaryota</taxon>
        <taxon>Fungi</taxon>
        <taxon>Dikarya</taxon>
        <taxon>Basidiomycota</taxon>
        <taxon>Agaricomycotina</taxon>
        <taxon>Agaricomycetes</taxon>
        <taxon>Cantharellales</taxon>
        <taxon>Ceratobasidiaceae</taxon>
        <taxon>Ceratobasidium</taxon>
    </lineage>
</organism>
<reference evidence="5 6" key="1">
    <citation type="journal article" date="2019" name="Fungal Biol. Biotechnol.">
        <title>Draft genome sequence of fastidious pathogen Ceratobasidium theobromae, which causes vascular-streak dieback in Theobroma cacao.</title>
        <authorList>
            <person name="Ali S.S."/>
            <person name="Asman A."/>
            <person name="Shao J."/>
            <person name="Firmansyah A.P."/>
            <person name="Susilo A.W."/>
            <person name="Rosmana A."/>
            <person name="McMahon P."/>
            <person name="Junaid M."/>
            <person name="Guest D."/>
            <person name="Kheng T.Y."/>
            <person name="Meinhardt L.W."/>
            <person name="Bailey B.A."/>
        </authorList>
    </citation>
    <scope>NUCLEOTIDE SEQUENCE [LARGE SCALE GENOMIC DNA]</scope>
    <source>
        <strain evidence="5 6">CT2</strain>
    </source>
</reference>
<evidence type="ECO:0000259" key="4">
    <source>
        <dbReference type="PROSITE" id="PS50158"/>
    </source>
</evidence>
<comment type="caution">
    <text evidence="5">The sequence shown here is derived from an EMBL/GenBank/DDBJ whole genome shotgun (WGS) entry which is preliminary data.</text>
</comment>
<feature type="compositionally biased region" description="Acidic residues" evidence="3">
    <location>
        <begin position="391"/>
        <end position="400"/>
    </location>
</feature>
<protein>
    <recommendedName>
        <fullName evidence="4">CCHC-type domain-containing protein</fullName>
    </recommendedName>
</protein>
<evidence type="ECO:0000313" key="5">
    <source>
        <dbReference type="EMBL" id="KAB5587711.1"/>
    </source>
</evidence>
<dbReference type="PROSITE" id="PS50158">
    <property type="entry name" value="ZF_CCHC"/>
    <property type="match status" value="1"/>
</dbReference>
<dbReference type="AlphaFoldDB" id="A0A5N5Q8F3"/>